<organism evidence="2 3">
    <name type="scientific">Saponaria officinalis</name>
    <name type="common">Common soapwort</name>
    <name type="synonym">Lychnis saponaria</name>
    <dbReference type="NCBI Taxonomy" id="3572"/>
    <lineage>
        <taxon>Eukaryota</taxon>
        <taxon>Viridiplantae</taxon>
        <taxon>Streptophyta</taxon>
        <taxon>Embryophyta</taxon>
        <taxon>Tracheophyta</taxon>
        <taxon>Spermatophyta</taxon>
        <taxon>Magnoliopsida</taxon>
        <taxon>eudicotyledons</taxon>
        <taxon>Gunneridae</taxon>
        <taxon>Pentapetalae</taxon>
        <taxon>Caryophyllales</taxon>
        <taxon>Caryophyllaceae</taxon>
        <taxon>Caryophylleae</taxon>
        <taxon>Saponaria</taxon>
    </lineage>
</organism>
<dbReference type="AlphaFoldDB" id="A0AAW1NEG9"/>
<feature type="transmembrane region" description="Helical" evidence="1">
    <location>
        <begin position="99"/>
        <end position="121"/>
    </location>
</feature>
<reference evidence="2" key="1">
    <citation type="submission" date="2024-03" db="EMBL/GenBank/DDBJ databases">
        <title>WGS assembly of Saponaria officinalis var. Norfolk2.</title>
        <authorList>
            <person name="Jenkins J."/>
            <person name="Shu S."/>
            <person name="Grimwood J."/>
            <person name="Barry K."/>
            <person name="Goodstein D."/>
            <person name="Schmutz J."/>
            <person name="Leebens-Mack J."/>
            <person name="Osbourn A."/>
        </authorList>
    </citation>
    <scope>NUCLEOTIDE SEQUENCE [LARGE SCALE GENOMIC DNA]</scope>
    <source>
        <strain evidence="2">JIC</strain>
    </source>
</reference>
<evidence type="ECO:0000313" key="2">
    <source>
        <dbReference type="EMBL" id="KAK9756712.1"/>
    </source>
</evidence>
<comment type="caution">
    <text evidence="2">The sequence shown here is derived from an EMBL/GenBank/DDBJ whole genome shotgun (WGS) entry which is preliminary data.</text>
</comment>
<gene>
    <name evidence="2" type="ORF">RND81_01G116300</name>
</gene>
<sequence>MGGKSGVAICRIVATSSVILILVCLALEIRHDNAVAQLLKCKAAAAAAECVECAYFRIAALFLLLAAFLLAVFLAQFLLTISDHSHCFRVLYTSSAFQAVAILAFSFSLCSCVSATIVYMIGEAKQYGVRFPNSGHILLSMNNIIVEDSYCYKIKNGIFGAASLLSFAGVSLGIICYLALTLGDISRLRFQANNTTTDCKA</sequence>
<keyword evidence="3" id="KW-1185">Reference proteome</keyword>
<evidence type="ECO:0000256" key="1">
    <source>
        <dbReference type="SAM" id="Phobius"/>
    </source>
</evidence>
<proteinExistence type="predicted"/>
<keyword evidence="1" id="KW-0472">Membrane</keyword>
<dbReference type="EMBL" id="JBDFQZ010000001">
    <property type="protein sequence ID" value="KAK9756712.1"/>
    <property type="molecule type" value="Genomic_DNA"/>
</dbReference>
<evidence type="ECO:0000313" key="3">
    <source>
        <dbReference type="Proteomes" id="UP001443914"/>
    </source>
</evidence>
<feature type="transmembrane region" description="Helical" evidence="1">
    <location>
        <begin position="58"/>
        <end position="79"/>
    </location>
</feature>
<name>A0AAW1NEG9_SAPOF</name>
<dbReference type="Proteomes" id="UP001443914">
    <property type="component" value="Unassembled WGS sequence"/>
</dbReference>
<evidence type="ECO:0008006" key="4">
    <source>
        <dbReference type="Google" id="ProtNLM"/>
    </source>
</evidence>
<keyword evidence="1" id="KW-0812">Transmembrane</keyword>
<protein>
    <recommendedName>
        <fullName evidence="4">CASP-like protein</fullName>
    </recommendedName>
</protein>
<feature type="transmembrane region" description="Helical" evidence="1">
    <location>
        <begin position="158"/>
        <end position="180"/>
    </location>
</feature>
<feature type="transmembrane region" description="Helical" evidence="1">
    <location>
        <begin position="6"/>
        <end position="27"/>
    </location>
</feature>
<keyword evidence="1" id="KW-1133">Transmembrane helix</keyword>
<accession>A0AAW1NEG9</accession>